<dbReference type="SUPFAM" id="SSF48403">
    <property type="entry name" value="Ankyrin repeat"/>
    <property type="match status" value="1"/>
</dbReference>
<feature type="transmembrane region" description="Helical" evidence="12">
    <location>
        <begin position="12"/>
        <end position="35"/>
    </location>
</feature>
<dbReference type="GO" id="GO:0034702">
    <property type="term" value="C:monoatomic ion channel complex"/>
    <property type="evidence" value="ECO:0007669"/>
    <property type="project" value="UniProtKB-KW"/>
</dbReference>
<keyword evidence="15" id="KW-1185">Reference proteome</keyword>
<dbReference type="GO" id="GO:0005249">
    <property type="term" value="F:voltage-gated potassium channel activity"/>
    <property type="evidence" value="ECO:0007669"/>
    <property type="project" value="InterPro"/>
</dbReference>
<dbReference type="EMBL" id="DF236992">
    <property type="protein sequence ID" value="GAQ79991.1"/>
    <property type="molecule type" value="Genomic_DNA"/>
</dbReference>
<organism evidence="14 15">
    <name type="scientific">Klebsormidium nitens</name>
    <name type="common">Green alga</name>
    <name type="synonym">Ulothrix nitens</name>
    <dbReference type="NCBI Taxonomy" id="105231"/>
    <lineage>
        <taxon>Eukaryota</taxon>
        <taxon>Viridiplantae</taxon>
        <taxon>Streptophyta</taxon>
        <taxon>Klebsormidiophyceae</taxon>
        <taxon>Klebsormidiales</taxon>
        <taxon>Klebsormidiaceae</taxon>
        <taxon>Klebsormidium</taxon>
    </lineage>
</organism>
<dbReference type="SMART" id="SM00248">
    <property type="entry name" value="ANK"/>
    <property type="match status" value="4"/>
</dbReference>
<feature type="repeat" description="ANK" evidence="11">
    <location>
        <begin position="560"/>
        <end position="592"/>
    </location>
</feature>
<dbReference type="InterPro" id="IPR005821">
    <property type="entry name" value="Ion_trans_dom"/>
</dbReference>
<dbReference type="Pfam" id="PF12796">
    <property type="entry name" value="Ank_2"/>
    <property type="match status" value="2"/>
</dbReference>
<dbReference type="SMART" id="SM00100">
    <property type="entry name" value="cNMP"/>
    <property type="match status" value="1"/>
</dbReference>
<dbReference type="Gene3D" id="1.25.40.20">
    <property type="entry name" value="Ankyrin repeat-containing domain"/>
    <property type="match status" value="3"/>
</dbReference>
<evidence type="ECO:0000256" key="3">
    <source>
        <dbReference type="ARBA" id="ARBA00022448"/>
    </source>
</evidence>
<dbReference type="OMA" id="DENSTHC"/>
<evidence type="ECO:0000256" key="5">
    <source>
        <dbReference type="ARBA" id="ARBA00022826"/>
    </source>
</evidence>
<keyword evidence="5" id="KW-0630">Potassium</keyword>
<dbReference type="PROSITE" id="PS50297">
    <property type="entry name" value="ANK_REP_REGION"/>
    <property type="match status" value="3"/>
</dbReference>
<dbReference type="PRINTS" id="PR01415">
    <property type="entry name" value="ANKYRIN"/>
</dbReference>
<dbReference type="InterPro" id="IPR003938">
    <property type="entry name" value="K_chnl_volt-dep_EAG/ELK/ERG"/>
</dbReference>
<dbReference type="OrthoDB" id="2012993at2759"/>
<evidence type="ECO:0000256" key="9">
    <source>
        <dbReference type="ARBA" id="ARBA00023136"/>
    </source>
</evidence>
<evidence type="ECO:0000256" key="12">
    <source>
        <dbReference type="SAM" id="Phobius"/>
    </source>
</evidence>
<feature type="domain" description="Cyclic nucleotide-binding" evidence="13">
    <location>
        <begin position="342"/>
        <end position="465"/>
    </location>
</feature>
<evidence type="ECO:0000259" key="13">
    <source>
        <dbReference type="PROSITE" id="PS50042"/>
    </source>
</evidence>
<dbReference type="InterPro" id="IPR018490">
    <property type="entry name" value="cNMP-bd_dom_sf"/>
</dbReference>
<dbReference type="Pfam" id="PF00520">
    <property type="entry name" value="Ion_trans"/>
    <property type="match status" value="1"/>
</dbReference>
<dbReference type="PANTHER" id="PTHR45743">
    <property type="entry name" value="POTASSIUM CHANNEL AKT1"/>
    <property type="match status" value="1"/>
</dbReference>
<feature type="transmembrane region" description="Helical" evidence="12">
    <location>
        <begin position="243"/>
        <end position="266"/>
    </location>
</feature>
<dbReference type="InterPro" id="IPR045319">
    <property type="entry name" value="KAT/AKT"/>
</dbReference>
<evidence type="ECO:0000256" key="1">
    <source>
        <dbReference type="ARBA" id="ARBA00004141"/>
    </source>
</evidence>
<keyword evidence="9 12" id="KW-0472">Membrane</keyword>
<dbReference type="PROSITE" id="PS50088">
    <property type="entry name" value="ANK_REPEAT"/>
    <property type="match status" value="4"/>
</dbReference>
<sequence>MSKRILHPFGRRYLKWAGLLACLVWYSTFASWFVWGFVPRPSFPLVMVHSIIDIIFMIDIGLKFRTAFVDPLTFKLVQDRKRIAQRYLVHGFIPDVISSVPLNLFWYFAVRHPALGWGGEVVRFLPVFRMYRLKGAFHYMSRLQKENFTTYFLLRMAKLVLLIVLSGHIAASVMVFLARRETTISGDPTGCWLGAGSFGGSPNWQQWPILKKYVVTIYWSVMTLTSIGYGDLLPVTVLERAFVALYGVWSMGLLAYALGNMTVMLVRENDRTARYHDKMRLLTSFSHRAGLPKHLQHELGGHVALEMRVDKERPDLLEDFPHHLRAQVLRHQYRALVEGTYIFKDCSPAFLDQIVGEMKLELYVPNSVVVTEGDVPQSLFIVASGTVVRENPVRDDGSSNSTDLVEMGPGAVFSKVAVLCNVPQLFTVRTRDVCELLKLDKNVLARILQAYPKDSRQMLDNLKRRVKERDGASQRELQEMAHDLSDVIWQQDAGQSAVVCRAASAGNLPRLQELLCDPELAKVTDHDGRTPLHLAAARGYAACVEFLLGQGADVNAQDDAGSTPLLEAVRGGHRGTVEVLLAEGAALELREPGSVLCDAVLTGNLDLLKLLLDCGADPNATNYVGRTPLHVAAIGGNTPAAELLLEHGARLDCKDDRGSTPLDEARSLGNSRFMDVVTAFQSDKGKRAVS</sequence>
<comment type="similarity">
    <text evidence="2">Belongs to the potassium channel family. Plant (TC 1.A.1.4) subfamily.</text>
</comment>
<evidence type="ECO:0000256" key="11">
    <source>
        <dbReference type="PROSITE-ProRule" id="PRU00023"/>
    </source>
</evidence>
<dbReference type="SMR" id="A0A1Y1HSM2"/>
<dbReference type="InterPro" id="IPR014710">
    <property type="entry name" value="RmlC-like_jellyroll"/>
</dbReference>
<dbReference type="PANTHER" id="PTHR45743:SF2">
    <property type="entry name" value="POTASSIUM CHANNEL AKT1"/>
    <property type="match status" value="1"/>
</dbReference>
<feature type="repeat" description="ANK" evidence="11">
    <location>
        <begin position="624"/>
        <end position="656"/>
    </location>
</feature>
<keyword evidence="5" id="KW-0631">Potassium channel</keyword>
<feature type="repeat" description="ANK" evidence="11">
    <location>
        <begin position="591"/>
        <end position="623"/>
    </location>
</feature>
<dbReference type="Proteomes" id="UP000054558">
    <property type="component" value="Unassembled WGS sequence"/>
</dbReference>
<evidence type="ECO:0000256" key="7">
    <source>
        <dbReference type="ARBA" id="ARBA00022989"/>
    </source>
</evidence>
<evidence type="ECO:0000313" key="14">
    <source>
        <dbReference type="EMBL" id="GAQ79991.1"/>
    </source>
</evidence>
<evidence type="ECO:0000256" key="6">
    <source>
        <dbReference type="ARBA" id="ARBA00022882"/>
    </source>
</evidence>
<feature type="transmembrane region" description="Helical" evidence="12">
    <location>
        <begin position="152"/>
        <end position="178"/>
    </location>
</feature>
<keyword evidence="8" id="KW-0406">Ion transport</keyword>
<keyword evidence="5" id="KW-0633">Potassium transport</keyword>
<keyword evidence="4 12" id="KW-0812">Transmembrane</keyword>
<dbReference type="CDD" id="cd00038">
    <property type="entry name" value="CAP_ED"/>
    <property type="match status" value="1"/>
</dbReference>
<dbReference type="Pfam" id="PF00027">
    <property type="entry name" value="cNMP_binding"/>
    <property type="match status" value="1"/>
</dbReference>
<dbReference type="InterPro" id="IPR000595">
    <property type="entry name" value="cNMP-bd_dom"/>
</dbReference>
<dbReference type="Gene3D" id="1.10.287.70">
    <property type="match status" value="1"/>
</dbReference>
<protein>
    <submittedName>
        <fullName evidence="14">K+-channel ERG and related proteins</fullName>
    </submittedName>
</protein>
<dbReference type="PRINTS" id="PR01463">
    <property type="entry name" value="EAGCHANLFMLY"/>
</dbReference>
<feature type="transmembrane region" description="Helical" evidence="12">
    <location>
        <begin position="47"/>
        <end position="66"/>
    </location>
</feature>
<keyword evidence="6" id="KW-0851">Voltage-gated channel</keyword>
<dbReference type="PROSITE" id="PS50042">
    <property type="entry name" value="CNMP_BINDING_3"/>
    <property type="match status" value="1"/>
</dbReference>
<keyword evidence="11" id="KW-0040">ANK repeat</keyword>
<dbReference type="STRING" id="105231.A0A1Y1HSM2"/>
<dbReference type="InterPro" id="IPR036770">
    <property type="entry name" value="Ankyrin_rpt-contain_sf"/>
</dbReference>
<feature type="transmembrane region" description="Helical" evidence="12">
    <location>
        <begin position="87"/>
        <end position="108"/>
    </location>
</feature>
<feature type="repeat" description="ANK" evidence="11">
    <location>
        <begin position="527"/>
        <end position="559"/>
    </location>
</feature>
<name>A0A1Y1HSM2_KLENI</name>
<evidence type="ECO:0000313" key="15">
    <source>
        <dbReference type="Proteomes" id="UP000054558"/>
    </source>
</evidence>
<comment type="subcellular location">
    <subcellularLocation>
        <location evidence="1">Membrane</location>
        <topology evidence="1">Multi-pass membrane protein</topology>
    </subcellularLocation>
</comment>
<evidence type="ECO:0000256" key="2">
    <source>
        <dbReference type="ARBA" id="ARBA00007929"/>
    </source>
</evidence>
<feature type="transmembrane region" description="Helical" evidence="12">
    <location>
        <begin position="114"/>
        <end position="131"/>
    </location>
</feature>
<dbReference type="Gene3D" id="2.60.120.10">
    <property type="entry name" value="Jelly Rolls"/>
    <property type="match status" value="1"/>
</dbReference>
<proteinExistence type="inferred from homology"/>
<gene>
    <name evidence="14" type="ORF">KFL_000430330</name>
</gene>
<evidence type="ECO:0000256" key="4">
    <source>
        <dbReference type="ARBA" id="ARBA00022692"/>
    </source>
</evidence>
<keyword evidence="3" id="KW-0813">Transport</keyword>
<dbReference type="SUPFAM" id="SSF51206">
    <property type="entry name" value="cAMP-binding domain-like"/>
    <property type="match status" value="1"/>
</dbReference>
<keyword evidence="10" id="KW-0407">Ion channel</keyword>
<keyword evidence="7 12" id="KW-1133">Transmembrane helix</keyword>
<evidence type="ECO:0000256" key="10">
    <source>
        <dbReference type="ARBA" id="ARBA00023303"/>
    </source>
</evidence>
<evidence type="ECO:0000256" key="8">
    <source>
        <dbReference type="ARBA" id="ARBA00023065"/>
    </source>
</evidence>
<dbReference type="AlphaFoldDB" id="A0A1Y1HSM2"/>
<dbReference type="InterPro" id="IPR002110">
    <property type="entry name" value="Ankyrin_rpt"/>
</dbReference>
<reference evidence="14 15" key="1">
    <citation type="journal article" date="2014" name="Nat. Commun.">
        <title>Klebsormidium flaccidum genome reveals primary factors for plant terrestrial adaptation.</title>
        <authorList>
            <person name="Hori K."/>
            <person name="Maruyama F."/>
            <person name="Fujisawa T."/>
            <person name="Togashi T."/>
            <person name="Yamamoto N."/>
            <person name="Seo M."/>
            <person name="Sato S."/>
            <person name="Yamada T."/>
            <person name="Mori H."/>
            <person name="Tajima N."/>
            <person name="Moriyama T."/>
            <person name="Ikeuchi M."/>
            <person name="Watanabe M."/>
            <person name="Wada H."/>
            <person name="Kobayashi K."/>
            <person name="Saito M."/>
            <person name="Masuda T."/>
            <person name="Sasaki-Sekimoto Y."/>
            <person name="Mashiguchi K."/>
            <person name="Awai K."/>
            <person name="Shimojima M."/>
            <person name="Masuda S."/>
            <person name="Iwai M."/>
            <person name="Nobusawa T."/>
            <person name="Narise T."/>
            <person name="Kondo S."/>
            <person name="Saito H."/>
            <person name="Sato R."/>
            <person name="Murakawa M."/>
            <person name="Ihara Y."/>
            <person name="Oshima-Yamada Y."/>
            <person name="Ohtaka K."/>
            <person name="Satoh M."/>
            <person name="Sonobe K."/>
            <person name="Ishii M."/>
            <person name="Ohtani R."/>
            <person name="Kanamori-Sato M."/>
            <person name="Honoki R."/>
            <person name="Miyazaki D."/>
            <person name="Mochizuki H."/>
            <person name="Umetsu J."/>
            <person name="Higashi K."/>
            <person name="Shibata D."/>
            <person name="Kamiya Y."/>
            <person name="Sato N."/>
            <person name="Nakamura Y."/>
            <person name="Tabata S."/>
            <person name="Ida S."/>
            <person name="Kurokawa K."/>
            <person name="Ohta H."/>
        </authorList>
    </citation>
    <scope>NUCLEOTIDE SEQUENCE [LARGE SCALE GENOMIC DNA]</scope>
    <source>
        <strain evidence="14 15">NIES-2285</strain>
    </source>
</reference>
<accession>A0A1Y1HSM2</accession>
<dbReference type="SUPFAM" id="SSF81324">
    <property type="entry name" value="Voltage-gated potassium channels"/>
    <property type="match status" value="1"/>
</dbReference>